<sequence length="107" mass="12667">MTEMRLWFLFVRVLLFLRLGARCWSGIASSFSRREWVALLYSCSSFPCPRVGIYRYRQVGEGVVHCLAGGQGQKEDITPTRNSGLLVSFVYIFWIVRYLYHYRVRFR</sequence>
<feature type="signal peptide" evidence="2">
    <location>
        <begin position="1"/>
        <end position="23"/>
    </location>
</feature>
<gene>
    <name evidence="3" type="ORF">B0T14DRAFT_213175</name>
</gene>
<organism evidence="3 4">
    <name type="scientific">Immersiella caudata</name>
    <dbReference type="NCBI Taxonomy" id="314043"/>
    <lineage>
        <taxon>Eukaryota</taxon>
        <taxon>Fungi</taxon>
        <taxon>Dikarya</taxon>
        <taxon>Ascomycota</taxon>
        <taxon>Pezizomycotina</taxon>
        <taxon>Sordariomycetes</taxon>
        <taxon>Sordariomycetidae</taxon>
        <taxon>Sordariales</taxon>
        <taxon>Lasiosphaeriaceae</taxon>
        <taxon>Immersiella</taxon>
    </lineage>
</organism>
<feature type="transmembrane region" description="Helical" evidence="1">
    <location>
        <begin position="83"/>
        <end position="100"/>
    </location>
</feature>
<keyword evidence="1" id="KW-0472">Membrane</keyword>
<proteinExistence type="predicted"/>
<name>A0AA39WQL6_9PEZI</name>
<keyword evidence="2" id="KW-0732">Signal</keyword>
<evidence type="ECO:0000313" key="3">
    <source>
        <dbReference type="EMBL" id="KAK0619784.1"/>
    </source>
</evidence>
<dbReference type="EMBL" id="JAULSU010000004">
    <property type="protein sequence ID" value="KAK0619784.1"/>
    <property type="molecule type" value="Genomic_DNA"/>
</dbReference>
<protein>
    <recommendedName>
        <fullName evidence="5">Secreted protein</fullName>
    </recommendedName>
</protein>
<evidence type="ECO:0000256" key="2">
    <source>
        <dbReference type="SAM" id="SignalP"/>
    </source>
</evidence>
<dbReference type="Proteomes" id="UP001175000">
    <property type="component" value="Unassembled WGS sequence"/>
</dbReference>
<keyword evidence="1" id="KW-1133">Transmembrane helix</keyword>
<feature type="chain" id="PRO_5041380660" description="Secreted protein" evidence="2">
    <location>
        <begin position="24"/>
        <end position="107"/>
    </location>
</feature>
<evidence type="ECO:0000256" key="1">
    <source>
        <dbReference type="SAM" id="Phobius"/>
    </source>
</evidence>
<keyword evidence="4" id="KW-1185">Reference proteome</keyword>
<reference evidence="3" key="1">
    <citation type="submission" date="2023-06" db="EMBL/GenBank/DDBJ databases">
        <title>Genome-scale phylogeny and comparative genomics of the fungal order Sordariales.</title>
        <authorList>
            <consortium name="Lawrence Berkeley National Laboratory"/>
            <person name="Hensen N."/>
            <person name="Bonometti L."/>
            <person name="Westerberg I."/>
            <person name="Brannstrom I.O."/>
            <person name="Guillou S."/>
            <person name="Cros-Aarteil S."/>
            <person name="Calhoun S."/>
            <person name="Haridas S."/>
            <person name="Kuo A."/>
            <person name="Mondo S."/>
            <person name="Pangilinan J."/>
            <person name="Riley R."/>
            <person name="Labutti K."/>
            <person name="Andreopoulos B."/>
            <person name="Lipzen A."/>
            <person name="Chen C."/>
            <person name="Yanf M."/>
            <person name="Daum C."/>
            <person name="Ng V."/>
            <person name="Clum A."/>
            <person name="Steindorff A."/>
            <person name="Ohm R."/>
            <person name="Martin F."/>
            <person name="Silar P."/>
            <person name="Natvig D."/>
            <person name="Lalanne C."/>
            <person name="Gautier V."/>
            <person name="Ament-Velasquez S.L."/>
            <person name="Kruys A."/>
            <person name="Hutchinson M.I."/>
            <person name="Powell A.J."/>
            <person name="Barry K."/>
            <person name="Miller A.N."/>
            <person name="Grigoriev I.V."/>
            <person name="Debuchy R."/>
            <person name="Gladieux P."/>
            <person name="Thoren M.H."/>
            <person name="Johannesson H."/>
        </authorList>
    </citation>
    <scope>NUCLEOTIDE SEQUENCE</scope>
    <source>
        <strain evidence="3">CBS 606.72</strain>
    </source>
</reference>
<evidence type="ECO:0000313" key="4">
    <source>
        <dbReference type="Proteomes" id="UP001175000"/>
    </source>
</evidence>
<keyword evidence="1" id="KW-0812">Transmembrane</keyword>
<accession>A0AA39WQL6</accession>
<evidence type="ECO:0008006" key="5">
    <source>
        <dbReference type="Google" id="ProtNLM"/>
    </source>
</evidence>
<dbReference type="AlphaFoldDB" id="A0AA39WQL6"/>
<comment type="caution">
    <text evidence="3">The sequence shown here is derived from an EMBL/GenBank/DDBJ whole genome shotgun (WGS) entry which is preliminary data.</text>
</comment>